<reference evidence="5" key="3">
    <citation type="submission" date="2023-05" db="EMBL/GenBank/DDBJ databases">
        <authorList>
            <person name="Smith C.H."/>
        </authorList>
    </citation>
    <scope>NUCLEOTIDE SEQUENCE</scope>
    <source>
        <strain evidence="5">CHS0354</strain>
        <tissue evidence="5">Mantle</tissue>
    </source>
</reference>
<dbReference type="PIRSF" id="PIRSF000303">
    <property type="entry name" value="Glutathion_perox"/>
    <property type="match status" value="1"/>
</dbReference>
<dbReference type="Pfam" id="PF00255">
    <property type="entry name" value="GSHPx"/>
    <property type="match status" value="1"/>
</dbReference>
<dbReference type="PRINTS" id="PR01011">
    <property type="entry name" value="GLUTPROXDASE"/>
</dbReference>
<evidence type="ECO:0000313" key="5">
    <source>
        <dbReference type="EMBL" id="KAK3607609.1"/>
    </source>
</evidence>
<dbReference type="InterPro" id="IPR000889">
    <property type="entry name" value="Glutathione_peroxidase"/>
</dbReference>
<keyword evidence="3 4" id="KW-0560">Oxidoreductase</keyword>
<keyword evidence="2 4" id="KW-0575">Peroxidase</keyword>
<gene>
    <name evidence="5" type="ORF">CHS0354_034659</name>
</gene>
<accession>A0AAE0TCX6</accession>
<dbReference type="EMBL" id="JAEAOA010002038">
    <property type="protein sequence ID" value="KAK3607609.1"/>
    <property type="molecule type" value="Genomic_DNA"/>
</dbReference>
<evidence type="ECO:0000256" key="3">
    <source>
        <dbReference type="ARBA" id="ARBA00023002"/>
    </source>
</evidence>
<dbReference type="Proteomes" id="UP001195483">
    <property type="component" value="Unassembled WGS sequence"/>
</dbReference>
<reference evidence="5" key="2">
    <citation type="journal article" date="2021" name="Genome Biol. Evol.">
        <title>Developing a high-quality reference genome for a parasitic bivalve with doubly uniparental inheritance (Bivalvia: Unionida).</title>
        <authorList>
            <person name="Smith C.H."/>
        </authorList>
    </citation>
    <scope>NUCLEOTIDE SEQUENCE</scope>
    <source>
        <strain evidence="5">CHS0354</strain>
        <tissue evidence="5">Mantle</tissue>
    </source>
</reference>
<evidence type="ECO:0000256" key="2">
    <source>
        <dbReference type="ARBA" id="ARBA00022559"/>
    </source>
</evidence>
<organism evidence="5 6">
    <name type="scientific">Potamilus streckersoni</name>
    <dbReference type="NCBI Taxonomy" id="2493646"/>
    <lineage>
        <taxon>Eukaryota</taxon>
        <taxon>Metazoa</taxon>
        <taxon>Spiralia</taxon>
        <taxon>Lophotrochozoa</taxon>
        <taxon>Mollusca</taxon>
        <taxon>Bivalvia</taxon>
        <taxon>Autobranchia</taxon>
        <taxon>Heteroconchia</taxon>
        <taxon>Palaeoheterodonta</taxon>
        <taxon>Unionida</taxon>
        <taxon>Unionoidea</taxon>
        <taxon>Unionidae</taxon>
        <taxon>Ambleminae</taxon>
        <taxon>Lampsilini</taxon>
        <taxon>Potamilus</taxon>
    </lineage>
</organism>
<dbReference type="InterPro" id="IPR036249">
    <property type="entry name" value="Thioredoxin-like_sf"/>
</dbReference>
<keyword evidence="6" id="KW-1185">Reference proteome</keyword>
<reference evidence="5" key="1">
    <citation type="journal article" date="2021" name="Genome Biol. Evol.">
        <title>A High-Quality Reference Genome for a Parasitic Bivalve with Doubly Uniparental Inheritance (Bivalvia: Unionida).</title>
        <authorList>
            <person name="Smith C.H."/>
        </authorList>
    </citation>
    <scope>NUCLEOTIDE SEQUENCE</scope>
    <source>
        <strain evidence="5">CHS0354</strain>
    </source>
</reference>
<protein>
    <recommendedName>
        <fullName evidence="4">Glutathione peroxidase</fullName>
    </recommendedName>
</protein>
<proteinExistence type="inferred from homology"/>
<dbReference type="PANTHER" id="PTHR11592:SF78">
    <property type="entry name" value="GLUTATHIONE PEROXIDASE"/>
    <property type="match status" value="1"/>
</dbReference>
<evidence type="ECO:0000256" key="1">
    <source>
        <dbReference type="ARBA" id="ARBA00006926"/>
    </source>
</evidence>
<name>A0AAE0TCX6_9BIVA</name>
<dbReference type="GO" id="GO:0006979">
    <property type="term" value="P:response to oxidative stress"/>
    <property type="evidence" value="ECO:0007669"/>
    <property type="project" value="InterPro"/>
</dbReference>
<comment type="similarity">
    <text evidence="1 4">Belongs to the glutathione peroxidase family.</text>
</comment>
<sequence>MQYYGLNALQDKYRNDSFRVLGVPCNQFKYQEPAATSEELMNGLKYARPGHGFVPNFNLTKKTDVNGQMEHQLFTYMKSECPTAANRFRQPILYEPIYTSDVRWNFEKFLIGRDGSPVYRYASTIDPRTSQMLDADIAAEIKKTIHGHSLDHGKTDIDIPTTTKTTDHQH</sequence>
<dbReference type="GO" id="GO:0004601">
    <property type="term" value="F:peroxidase activity"/>
    <property type="evidence" value="ECO:0007669"/>
    <property type="project" value="UniProtKB-KW"/>
</dbReference>
<dbReference type="SUPFAM" id="SSF52833">
    <property type="entry name" value="Thioredoxin-like"/>
    <property type="match status" value="1"/>
</dbReference>
<dbReference type="Gene3D" id="3.40.30.10">
    <property type="entry name" value="Glutaredoxin"/>
    <property type="match status" value="1"/>
</dbReference>
<dbReference type="PROSITE" id="PS51355">
    <property type="entry name" value="GLUTATHIONE_PEROXID_3"/>
    <property type="match status" value="1"/>
</dbReference>
<dbReference type="PANTHER" id="PTHR11592">
    <property type="entry name" value="GLUTATHIONE PEROXIDASE"/>
    <property type="match status" value="1"/>
</dbReference>
<evidence type="ECO:0000256" key="4">
    <source>
        <dbReference type="RuleBase" id="RU000499"/>
    </source>
</evidence>
<comment type="caution">
    <text evidence="5">The sequence shown here is derived from an EMBL/GenBank/DDBJ whole genome shotgun (WGS) entry which is preliminary data.</text>
</comment>
<evidence type="ECO:0000313" key="6">
    <source>
        <dbReference type="Proteomes" id="UP001195483"/>
    </source>
</evidence>
<dbReference type="AlphaFoldDB" id="A0AAE0TCX6"/>